<proteinExistence type="predicted"/>
<dbReference type="InterPro" id="IPR042460">
    <property type="entry name" value="DCN1-like_PONY"/>
</dbReference>
<protein>
    <recommendedName>
        <fullName evidence="1">Defective in cullin neddylation protein</fullName>
    </recommendedName>
</protein>
<dbReference type="Gene3D" id="1.10.238.10">
    <property type="entry name" value="EF-hand"/>
    <property type="match status" value="1"/>
</dbReference>
<organism evidence="3 4">
    <name type="scientific">Macrolepiota fuliginosa MF-IS2</name>
    <dbReference type="NCBI Taxonomy" id="1400762"/>
    <lineage>
        <taxon>Eukaryota</taxon>
        <taxon>Fungi</taxon>
        <taxon>Dikarya</taxon>
        <taxon>Basidiomycota</taxon>
        <taxon>Agaricomycotina</taxon>
        <taxon>Agaricomycetes</taxon>
        <taxon>Agaricomycetidae</taxon>
        <taxon>Agaricales</taxon>
        <taxon>Agaricineae</taxon>
        <taxon>Agaricaceae</taxon>
        <taxon>Macrolepiota</taxon>
    </lineage>
</organism>
<dbReference type="PANTHER" id="PTHR12281:SF31">
    <property type="entry name" value="DCN1-LIKE PROTEIN 3"/>
    <property type="match status" value="1"/>
</dbReference>
<name>A0A9P5XFM7_9AGAR</name>
<sequence>MLAVAYELKSPRMGTWTKQGWIDGWKGLRCDSLGSMKQVLPRLRDRLGSDPDYFKKIYNHTFDFARNEGQRSLALETAQAFWALLLPHGLEGGALSYLSSTDDDNDVSMDSTGQGWTAKQTELWFDFLGNKGLKGISRDTWQMFFEFVRTIDSRFSNYDQESAWPSTFDDFVDYAKGKITN</sequence>
<evidence type="ECO:0000313" key="3">
    <source>
        <dbReference type="EMBL" id="KAF9450513.1"/>
    </source>
</evidence>
<evidence type="ECO:0000313" key="4">
    <source>
        <dbReference type="Proteomes" id="UP000807342"/>
    </source>
</evidence>
<reference evidence="3" key="1">
    <citation type="submission" date="2020-11" db="EMBL/GenBank/DDBJ databases">
        <authorList>
            <consortium name="DOE Joint Genome Institute"/>
            <person name="Ahrendt S."/>
            <person name="Riley R."/>
            <person name="Andreopoulos W."/>
            <person name="Labutti K."/>
            <person name="Pangilinan J."/>
            <person name="Ruiz-Duenas F.J."/>
            <person name="Barrasa J.M."/>
            <person name="Sanchez-Garcia M."/>
            <person name="Camarero S."/>
            <person name="Miyauchi S."/>
            <person name="Serrano A."/>
            <person name="Linde D."/>
            <person name="Babiker R."/>
            <person name="Drula E."/>
            <person name="Ayuso-Fernandez I."/>
            <person name="Pacheco R."/>
            <person name="Padilla G."/>
            <person name="Ferreira P."/>
            <person name="Barriuso J."/>
            <person name="Kellner H."/>
            <person name="Castanera R."/>
            <person name="Alfaro M."/>
            <person name="Ramirez L."/>
            <person name="Pisabarro A.G."/>
            <person name="Kuo A."/>
            <person name="Tritt A."/>
            <person name="Lipzen A."/>
            <person name="He G."/>
            <person name="Yan M."/>
            <person name="Ng V."/>
            <person name="Cullen D."/>
            <person name="Martin F."/>
            <person name="Rosso M.-N."/>
            <person name="Henrissat B."/>
            <person name="Hibbett D."/>
            <person name="Martinez A.T."/>
            <person name="Grigoriev I.V."/>
        </authorList>
    </citation>
    <scope>NUCLEOTIDE SEQUENCE</scope>
    <source>
        <strain evidence="3">MF-IS2</strain>
    </source>
</reference>
<dbReference type="GO" id="GO:0032182">
    <property type="term" value="F:ubiquitin-like protein binding"/>
    <property type="evidence" value="ECO:0007669"/>
    <property type="project" value="TreeGrafter"/>
</dbReference>
<evidence type="ECO:0000259" key="2">
    <source>
        <dbReference type="PROSITE" id="PS51229"/>
    </source>
</evidence>
<dbReference type="OrthoDB" id="27198at2759"/>
<keyword evidence="4" id="KW-1185">Reference proteome</keyword>
<dbReference type="Pfam" id="PF03556">
    <property type="entry name" value="Cullin_binding"/>
    <property type="match status" value="1"/>
</dbReference>
<comment type="caution">
    <text evidence="3">The sequence shown here is derived from an EMBL/GenBank/DDBJ whole genome shotgun (WGS) entry which is preliminary data.</text>
</comment>
<dbReference type="Gene3D" id="1.10.238.200">
    <property type="entry name" value="Cullin, PONY binding domain"/>
    <property type="match status" value="1"/>
</dbReference>
<dbReference type="EMBL" id="MU151103">
    <property type="protein sequence ID" value="KAF9450513.1"/>
    <property type="molecule type" value="Genomic_DNA"/>
</dbReference>
<accession>A0A9P5XFM7</accession>
<comment type="function">
    <text evidence="1">Neddylation of cullins play an essential role in the regulation of SCF-type complexes activity.</text>
</comment>
<dbReference type="GO" id="GO:0000151">
    <property type="term" value="C:ubiquitin ligase complex"/>
    <property type="evidence" value="ECO:0007669"/>
    <property type="project" value="TreeGrafter"/>
</dbReference>
<dbReference type="PROSITE" id="PS51229">
    <property type="entry name" value="DCUN1"/>
    <property type="match status" value="1"/>
</dbReference>
<dbReference type="Proteomes" id="UP000807342">
    <property type="component" value="Unassembled WGS sequence"/>
</dbReference>
<dbReference type="GO" id="GO:0097602">
    <property type="term" value="F:cullin family protein binding"/>
    <property type="evidence" value="ECO:0007669"/>
    <property type="project" value="TreeGrafter"/>
</dbReference>
<dbReference type="PANTHER" id="PTHR12281">
    <property type="entry name" value="RP42 RELATED"/>
    <property type="match status" value="1"/>
</dbReference>
<feature type="domain" description="DCUN1" evidence="2">
    <location>
        <begin position="1"/>
        <end position="176"/>
    </location>
</feature>
<dbReference type="GO" id="GO:0045116">
    <property type="term" value="P:protein neddylation"/>
    <property type="evidence" value="ECO:0007669"/>
    <property type="project" value="TreeGrafter"/>
</dbReference>
<dbReference type="InterPro" id="IPR014764">
    <property type="entry name" value="DCN-prot"/>
</dbReference>
<dbReference type="AlphaFoldDB" id="A0A9P5XFM7"/>
<gene>
    <name evidence="3" type="ORF">P691DRAFT_462078</name>
</gene>
<evidence type="ECO:0000256" key="1">
    <source>
        <dbReference type="RuleBase" id="RU410713"/>
    </source>
</evidence>
<dbReference type="GO" id="GO:0031624">
    <property type="term" value="F:ubiquitin conjugating enzyme binding"/>
    <property type="evidence" value="ECO:0007669"/>
    <property type="project" value="TreeGrafter"/>
</dbReference>
<dbReference type="InterPro" id="IPR005176">
    <property type="entry name" value="PONY_dom"/>
</dbReference>